<proteinExistence type="predicted"/>
<name>A0A1B6K1D8_9HEMI</name>
<evidence type="ECO:0000313" key="5">
    <source>
        <dbReference type="EMBL" id="JAT05267.1"/>
    </source>
</evidence>
<dbReference type="InterPro" id="IPR042572">
    <property type="entry name" value="Carn_acyl_trans_N"/>
</dbReference>
<dbReference type="PANTHER" id="PTHR22589:SF67">
    <property type="entry name" value="PEROXISOMAL CARNITINE O-OCTANOYLTRANSFERASE"/>
    <property type="match status" value="1"/>
</dbReference>
<feature type="domain" description="Choline/carnitine acyltransferase" evidence="4">
    <location>
        <begin position="29"/>
        <end position="115"/>
    </location>
</feature>
<dbReference type="SUPFAM" id="SSF52777">
    <property type="entry name" value="CoA-dependent acyltransferases"/>
    <property type="match status" value="1"/>
</dbReference>
<protein>
    <recommendedName>
        <fullName evidence="4">Choline/carnitine acyltransferase domain-containing protein</fullName>
    </recommendedName>
</protein>
<gene>
    <name evidence="5" type="ORF">g.20382</name>
</gene>
<evidence type="ECO:0000256" key="3">
    <source>
        <dbReference type="ARBA" id="ARBA00048999"/>
    </source>
</evidence>
<dbReference type="EMBL" id="GECU01002440">
    <property type="protein sequence ID" value="JAT05267.1"/>
    <property type="molecule type" value="Transcribed_RNA"/>
</dbReference>
<dbReference type="InterPro" id="IPR039551">
    <property type="entry name" value="Cho/carn_acyl_trans"/>
</dbReference>
<dbReference type="PANTHER" id="PTHR22589">
    <property type="entry name" value="CARNITINE O-ACYLTRANSFERASE"/>
    <property type="match status" value="1"/>
</dbReference>
<dbReference type="Gene3D" id="3.30.559.70">
    <property type="entry name" value="Choline/Carnitine o-acyltransferase, domain 2"/>
    <property type="match status" value="1"/>
</dbReference>
<dbReference type="Pfam" id="PF00755">
    <property type="entry name" value="Carn_acyltransf"/>
    <property type="match status" value="1"/>
</dbReference>
<dbReference type="GO" id="GO:0008458">
    <property type="term" value="F:carnitine O-octanoyltransferase activity"/>
    <property type="evidence" value="ECO:0007669"/>
    <property type="project" value="TreeGrafter"/>
</dbReference>
<dbReference type="UniPathway" id="UPA00659"/>
<dbReference type="Gene3D" id="1.10.275.20">
    <property type="entry name" value="Choline/Carnitine o-acyltransferase"/>
    <property type="match status" value="1"/>
</dbReference>
<organism evidence="5">
    <name type="scientific">Homalodisca liturata</name>
    <dbReference type="NCBI Taxonomy" id="320908"/>
    <lineage>
        <taxon>Eukaryota</taxon>
        <taxon>Metazoa</taxon>
        <taxon>Ecdysozoa</taxon>
        <taxon>Arthropoda</taxon>
        <taxon>Hexapoda</taxon>
        <taxon>Insecta</taxon>
        <taxon>Pterygota</taxon>
        <taxon>Neoptera</taxon>
        <taxon>Paraneoptera</taxon>
        <taxon>Hemiptera</taxon>
        <taxon>Auchenorrhyncha</taxon>
        <taxon>Membracoidea</taxon>
        <taxon>Cicadellidae</taxon>
        <taxon>Cicadellinae</taxon>
        <taxon>Proconiini</taxon>
        <taxon>Homalodisca</taxon>
    </lineage>
</organism>
<evidence type="ECO:0000259" key="4">
    <source>
        <dbReference type="Pfam" id="PF00755"/>
    </source>
</evidence>
<dbReference type="PROSITE" id="PS00439">
    <property type="entry name" value="ACYLTRANSF_C_1"/>
    <property type="match status" value="1"/>
</dbReference>
<sequence>MSSWQQKQFIVDANDSFRTFDYDDKLPNLPVPSLEQTIQHYLESVKPFAESDQEYQQTNKIAHDFLVGEGAYLHSKLLQHAMKNKNWVEKWWEDYAYLSLREPLLPHCNMVGPHPTLPGYPYGPGQQIRVSNNSPLCV</sequence>
<dbReference type="GO" id="GO:0005777">
    <property type="term" value="C:peroxisome"/>
    <property type="evidence" value="ECO:0007669"/>
    <property type="project" value="TreeGrafter"/>
</dbReference>
<reference evidence="5" key="1">
    <citation type="submission" date="2015-11" db="EMBL/GenBank/DDBJ databases">
        <title>De novo transcriptome assembly of four potential Pierce s Disease insect vectors from Arizona vineyards.</title>
        <authorList>
            <person name="Tassone E.E."/>
        </authorList>
    </citation>
    <scope>NUCLEOTIDE SEQUENCE</scope>
</reference>
<evidence type="ECO:0000256" key="1">
    <source>
        <dbReference type="ARBA" id="ARBA00005005"/>
    </source>
</evidence>
<keyword evidence="2" id="KW-0808">Transferase</keyword>
<dbReference type="GO" id="GO:0006635">
    <property type="term" value="P:fatty acid beta-oxidation"/>
    <property type="evidence" value="ECO:0007669"/>
    <property type="project" value="UniProtKB-UniPathway"/>
</dbReference>
<comment type="catalytic activity">
    <reaction evidence="3">
        <text>4,8-dimethylnonanoyl-CoA + (R)-carnitine = O-4,8-dimethylnonanoyl-(R)-carnitine + CoA</text>
        <dbReference type="Rhea" id="RHEA:44860"/>
        <dbReference type="ChEBI" id="CHEBI:16347"/>
        <dbReference type="ChEBI" id="CHEBI:57287"/>
        <dbReference type="ChEBI" id="CHEBI:77061"/>
        <dbReference type="ChEBI" id="CHEBI:84654"/>
    </reaction>
</comment>
<dbReference type="AlphaFoldDB" id="A0A1B6K1D8"/>
<accession>A0A1B6K1D8</accession>
<dbReference type="InterPro" id="IPR000542">
    <property type="entry name" value="Carn_acyl_trans"/>
</dbReference>
<keyword evidence="2" id="KW-0012">Acyltransferase</keyword>
<comment type="pathway">
    <text evidence="1">Lipid metabolism; fatty acid beta-oxidation.</text>
</comment>
<evidence type="ECO:0000256" key="2">
    <source>
        <dbReference type="ARBA" id="ARBA00023315"/>
    </source>
</evidence>
<dbReference type="InterPro" id="IPR042231">
    <property type="entry name" value="Cho/carn_acyl_trans_2"/>
</dbReference>